<evidence type="ECO:0000256" key="3">
    <source>
        <dbReference type="ARBA" id="ARBA00012513"/>
    </source>
</evidence>
<dbReference type="FunFam" id="3.30.200.20:FF:000042">
    <property type="entry name" value="Aurora kinase A"/>
    <property type="match status" value="1"/>
</dbReference>
<evidence type="ECO:0000256" key="15">
    <source>
        <dbReference type="ARBA" id="ARBA00022871"/>
    </source>
</evidence>
<dbReference type="GO" id="GO:0035556">
    <property type="term" value="P:intracellular signal transduction"/>
    <property type="evidence" value="ECO:0007669"/>
    <property type="project" value="TreeGrafter"/>
</dbReference>
<dbReference type="InterPro" id="IPR011009">
    <property type="entry name" value="Kinase-like_dom_sf"/>
</dbReference>
<comment type="catalytic activity">
    <reaction evidence="17">
        <text>L-seryl-[protein] + ATP = O-phospho-L-seryl-[protein] + ADP + H(+)</text>
        <dbReference type="Rhea" id="RHEA:17989"/>
        <dbReference type="Rhea" id="RHEA-COMP:9863"/>
        <dbReference type="Rhea" id="RHEA-COMP:11604"/>
        <dbReference type="ChEBI" id="CHEBI:15378"/>
        <dbReference type="ChEBI" id="CHEBI:29999"/>
        <dbReference type="ChEBI" id="CHEBI:30616"/>
        <dbReference type="ChEBI" id="CHEBI:83421"/>
        <dbReference type="ChEBI" id="CHEBI:456216"/>
        <dbReference type="EC" id="2.7.11.1"/>
    </reaction>
</comment>
<evidence type="ECO:0000256" key="18">
    <source>
        <dbReference type="PROSITE-ProRule" id="PRU10141"/>
    </source>
</evidence>
<keyword evidence="8" id="KW-0479">Metal-binding</keyword>
<keyword evidence="12 18" id="KW-0067">ATP-binding</keyword>
<dbReference type="PANTHER" id="PTHR24346">
    <property type="entry name" value="MAP/MICROTUBULE AFFINITY-REGULATING KINASE"/>
    <property type="match status" value="1"/>
</dbReference>
<dbReference type="InterPro" id="IPR008271">
    <property type="entry name" value="Ser/Thr_kinase_AS"/>
</dbReference>
<keyword evidence="7" id="KW-0808">Transferase</keyword>
<feature type="compositionally biased region" description="Basic and acidic residues" evidence="20">
    <location>
        <begin position="293"/>
        <end position="308"/>
    </location>
</feature>
<gene>
    <name evidence="23" type="primary">tssk6</name>
</gene>
<evidence type="ECO:0000256" key="4">
    <source>
        <dbReference type="ARBA" id="ARBA00022473"/>
    </source>
</evidence>
<dbReference type="SUPFAM" id="SSF56112">
    <property type="entry name" value="Protein kinase-like (PK-like)"/>
    <property type="match status" value="1"/>
</dbReference>
<dbReference type="InParanoid" id="A0A6J2S9T8"/>
<evidence type="ECO:0000259" key="21">
    <source>
        <dbReference type="PROSITE" id="PS50011"/>
    </source>
</evidence>
<dbReference type="InterPro" id="IPR000719">
    <property type="entry name" value="Prot_kinase_dom"/>
</dbReference>
<keyword evidence="5 19" id="KW-0723">Serine/threonine-protein kinase</keyword>
<evidence type="ECO:0000256" key="20">
    <source>
        <dbReference type="SAM" id="MobiDB-lite"/>
    </source>
</evidence>
<evidence type="ECO:0000313" key="22">
    <source>
        <dbReference type="Proteomes" id="UP000504630"/>
    </source>
</evidence>
<comment type="catalytic activity">
    <reaction evidence="16">
        <text>L-threonyl-[protein] + ATP = O-phospho-L-threonyl-[protein] + ADP + H(+)</text>
        <dbReference type="Rhea" id="RHEA:46608"/>
        <dbReference type="Rhea" id="RHEA-COMP:11060"/>
        <dbReference type="Rhea" id="RHEA-COMP:11605"/>
        <dbReference type="ChEBI" id="CHEBI:15378"/>
        <dbReference type="ChEBI" id="CHEBI:30013"/>
        <dbReference type="ChEBI" id="CHEBI:30616"/>
        <dbReference type="ChEBI" id="CHEBI:61977"/>
        <dbReference type="ChEBI" id="CHEBI:456216"/>
        <dbReference type="EC" id="2.7.11.1"/>
    </reaction>
</comment>
<dbReference type="CTD" id="83983"/>
<name>A0A6J2S9T8_COTGO</name>
<dbReference type="Proteomes" id="UP000504630">
    <property type="component" value="Chromosome 3"/>
</dbReference>
<dbReference type="Gene3D" id="1.10.510.10">
    <property type="entry name" value="Transferase(Phosphotransferase) domain 1"/>
    <property type="match status" value="1"/>
</dbReference>
<evidence type="ECO:0000256" key="14">
    <source>
        <dbReference type="ARBA" id="ARBA00022843"/>
    </source>
</evidence>
<evidence type="ECO:0000256" key="8">
    <source>
        <dbReference type="ARBA" id="ARBA00022723"/>
    </source>
</evidence>
<comment type="cofactor">
    <cofactor evidence="1">
        <name>Mg(2+)</name>
        <dbReference type="ChEBI" id="CHEBI:18420"/>
    </cofactor>
</comment>
<dbReference type="GeneID" id="115028936"/>
<dbReference type="KEGG" id="cgob:115028936"/>
<dbReference type="PROSITE" id="PS00107">
    <property type="entry name" value="PROTEIN_KINASE_ATP"/>
    <property type="match status" value="1"/>
</dbReference>
<dbReference type="GO" id="GO:0007283">
    <property type="term" value="P:spermatogenesis"/>
    <property type="evidence" value="ECO:0007669"/>
    <property type="project" value="UniProtKB-KW"/>
</dbReference>
<dbReference type="PANTHER" id="PTHR24346:SF102">
    <property type="entry name" value="TESTIS-SPECIFIC SERINE_THREONINE-PROTEIN KINASE 1"/>
    <property type="match status" value="1"/>
</dbReference>
<keyword evidence="14" id="KW-0832">Ubl conjugation</keyword>
<keyword evidence="9 18" id="KW-0547">Nucleotide-binding</keyword>
<dbReference type="Pfam" id="PF00069">
    <property type="entry name" value="Pkinase"/>
    <property type="match status" value="1"/>
</dbReference>
<dbReference type="OrthoDB" id="541276at2759"/>
<dbReference type="PROSITE" id="PS00108">
    <property type="entry name" value="PROTEIN_KINASE_ST"/>
    <property type="match status" value="1"/>
</dbReference>
<evidence type="ECO:0000256" key="13">
    <source>
        <dbReference type="ARBA" id="ARBA00022842"/>
    </source>
</evidence>
<dbReference type="GO" id="GO:0030154">
    <property type="term" value="P:cell differentiation"/>
    <property type="evidence" value="ECO:0007669"/>
    <property type="project" value="UniProtKB-KW"/>
</dbReference>
<dbReference type="EC" id="2.7.11.1" evidence="3"/>
<evidence type="ECO:0000256" key="19">
    <source>
        <dbReference type="RuleBase" id="RU000304"/>
    </source>
</evidence>
<dbReference type="InterPro" id="IPR017441">
    <property type="entry name" value="Protein_kinase_ATP_BS"/>
</dbReference>
<dbReference type="FunFam" id="1.10.510.10:FF:000658">
    <property type="entry name" value="Protein CBG12184"/>
    <property type="match status" value="1"/>
</dbReference>
<sequence length="321" mass="36361">MSKRFLESCGYTVKSNLGEGMFGKVMNAYSTGLKRRVAIKVIDKKKVEATYLERFLSREMEIIRSLNHPNIVKTLDIVESHQSKVYVVMELCVKGDVLKHINVKGALPEHSGCRLFTQLCEAVQYLHNIDLAHRDLKCENLLLDKHCNLKVCDFGFSKRLTYTHGKVVLSETFCGTSSYAAPEILQSFPYNPKVSDVWSMGVVLYMMLYASMPYDATNIRRMVEIQILHIINFPNIPSVSWEAKDLIRSILHPVVEQRNTIQNMLQSPWMLLGGKTAMKPPTPKATSGQEGPPNKKDKEDGKLSKDNSEQGEEPSTSVQRH</sequence>
<evidence type="ECO:0000256" key="7">
    <source>
        <dbReference type="ARBA" id="ARBA00022679"/>
    </source>
</evidence>
<evidence type="ECO:0000256" key="6">
    <source>
        <dbReference type="ARBA" id="ARBA00022553"/>
    </source>
</evidence>
<evidence type="ECO:0000256" key="2">
    <source>
        <dbReference type="ARBA" id="ARBA00006692"/>
    </source>
</evidence>
<evidence type="ECO:0000256" key="5">
    <source>
        <dbReference type="ARBA" id="ARBA00022527"/>
    </source>
</evidence>
<keyword evidence="13" id="KW-0460">Magnesium</keyword>
<feature type="binding site" evidence="18">
    <location>
        <position position="40"/>
    </location>
    <ligand>
        <name>ATP</name>
        <dbReference type="ChEBI" id="CHEBI:30616"/>
    </ligand>
</feature>
<keyword evidence="4" id="KW-0217">Developmental protein</keyword>
<comment type="similarity">
    <text evidence="2">Belongs to the protein kinase superfamily. CAMK Ser/Thr protein kinase family.</text>
</comment>
<evidence type="ECO:0000256" key="9">
    <source>
        <dbReference type="ARBA" id="ARBA00022741"/>
    </source>
</evidence>
<dbReference type="SMART" id="SM00220">
    <property type="entry name" value="S_TKc"/>
    <property type="match status" value="1"/>
</dbReference>
<dbReference type="GO" id="GO:0005524">
    <property type="term" value="F:ATP binding"/>
    <property type="evidence" value="ECO:0007669"/>
    <property type="project" value="UniProtKB-UniRule"/>
</dbReference>
<proteinExistence type="inferred from homology"/>
<keyword evidence="11" id="KW-0221">Differentiation</keyword>
<feature type="domain" description="Protein kinase" evidence="21">
    <location>
        <begin position="11"/>
        <end position="270"/>
    </location>
</feature>
<keyword evidence="6" id="KW-0597">Phosphoprotein</keyword>
<keyword evidence="22" id="KW-1185">Reference proteome</keyword>
<dbReference type="GO" id="GO:0000226">
    <property type="term" value="P:microtubule cytoskeleton organization"/>
    <property type="evidence" value="ECO:0007669"/>
    <property type="project" value="TreeGrafter"/>
</dbReference>
<feature type="region of interest" description="Disordered" evidence="20">
    <location>
        <begin position="273"/>
        <end position="321"/>
    </location>
</feature>
<evidence type="ECO:0000256" key="11">
    <source>
        <dbReference type="ARBA" id="ARBA00022782"/>
    </source>
</evidence>
<dbReference type="FunCoup" id="A0A6J2S9T8">
    <property type="interactions" value="10"/>
</dbReference>
<evidence type="ECO:0000256" key="17">
    <source>
        <dbReference type="ARBA" id="ARBA00048679"/>
    </source>
</evidence>
<keyword evidence="10 23" id="KW-0418">Kinase</keyword>
<evidence type="ECO:0000256" key="16">
    <source>
        <dbReference type="ARBA" id="ARBA00047899"/>
    </source>
</evidence>
<evidence type="ECO:0000256" key="10">
    <source>
        <dbReference type="ARBA" id="ARBA00022777"/>
    </source>
</evidence>
<keyword evidence="15" id="KW-0744">Spermatogenesis</keyword>
<dbReference type="PROSITE" id="PS50011">
    <property type="entry name" value="PROTEIN_KINASE_DOM"/>
    <property type="match status" value="1"/>
</dbReference>
<evidence type="ECO:0000256" key="1">
    <source>
        <dbReference type="ARBA" id="ARBA00001946"/>
    </source>
</evidence>
<evidence type="ECO:0000256" key="12">
    <source>
        <dbReference type="ARBA" id="ARBA00022840"/>
    </source>
</evidence>
<dbReference type="GO" id="GO:0000287">
    <property type="term" value="F:magnesium ion binding"/>
    <property type="evidence" value="ECO:0007669"/>
    <property type="project" value="UniProtKB-ARBA"/>
</dbReference>
<accession>A0A6J2S9T8</accession>
<dbReference type="GO" id="GO:0005737">
    <property type="term" value="C:cytoplasm"/>
    <property type="evidence" value="ECO:0007669"/>
    <property type="project" value="TreeGrafter"/>
</dbReference>
<protein>
    <recommendedName>
        <fullName evidence="3">non-specific serine/threonine protein kinase</fullName>
        <ecNumber evidence="3">2.7.11.1</ecNumber>
    </recommendedName>
</protein>
<reference evidence="23" key="1">
    <citation type="submission" date="2025-08" db="UniProtKB">
        <authorList>
            <consortium name="RefSeq"/>
        </authorList>
    </citation>
    <scope>IDENTIFICATION</scope>
</reference>
<organism evidence="22 23">
    <name type="scientific">Cottoperca gobio</name>
    <name type="common">Frogmouth</name>
    <name type="synonym">Aphritis gobio</name>
    <dbReference type="NCBI Taxonomy" id="56716"/>
    <lineage>
        <taxon>Eukaryota</taxon>
        <taxon>Metazoa</taxon>
        <taxon>Chordata</taxon>
        <taxon>Craniata</taxon>
        <taxon>Vertebrata</taxon>
        <taxon>Euteleostomi</taxon>
        <taxon>Actinopterygii</taxon>
        <taxon>Neopterygii</taxon>
        <taxon>Teleostei</taxon>
        <taxon>Neoteleostei</taxon>
        <taxon>Acanthomorphata</taxon>
        <taxon>Eupercaria</taxon>
        <taxon>Perciformes</taxon>
        <taxon>Notothenioidei</taxon>
        <taxon>Bovichtidae</taxon>
        <taxon>Cottoperca</taxon>
    </lineage>
</organism>
<evidence type="ECO:0000313" key="23">
    <source>
        <dbReference type="RefSeq" id="XP_029318734.1"/>
    </source>
</evidence>
<dbReference type="RefSeq" id="XP_029318734.1">
    <property type="nucleotide sequence ID" value="XM_029462874.1"/>
</dbReference>
<dbReference type="AlphaFoldDB" id="A0A6J2S9T8"/>
<dbReference type="GO" id="GO:0050321">
    <property type="term" value="F:tau-protein kinase activity"/>
    <property type="evidence" value="ECO:0007669"/>
    <property type="project" value="TreeGrafter"/>
</dbReference>